<dbReference type="InterPro" id="IPR025155">
    <property type="entry name" value="WxxW_domain"/>
</dbReference>
<dbReference type="KEGG" id="alim:106511009"/>
<comment type="subcellular location">
    <subcellularLocation>
        <location evidence="1">Secreted</location>
    </subcellularLocation>
</comment>
<evidence type="ECO:0000256" key="2">
    <source>
        <dbReference type="ARBA" id="ARBA00022525"/>
    </source>
</evidence>
<dbReference type="Proteomes" id="UP000192220">
    <property type="component" value="Unplaced"/>
</dbReference>
<keyword evidence="7" id="KW-1185">Reference proteome</keyword>
<feature type="chain" id="PRO_5014192340" evidence="5">
    <location>
        <begin position="24"/>
        <end position="131"/>
    </location>
</feature>
<name>A0A2I4AIC3_AUSLI</name>
<dbReference type="PANTHER" id="PTHR15031">
    <property type="entry name" value="CARTILAGE INTERMEDIATE LAYER PROTEIN CLIP"/>
    <property type="match status" value="1"/>
</dbReference>
<protein>
    <submittedName>
        <fullName evidence="8">Cartilage intermediate layer protein 1</fullName>
    </submittedName>
</protein>
<proteinExistence type="predicted"/>
<evidence type="ECO:0000256" key="1">
    <source>
        <dbReference type="ARBA" id="ARBA00004613"/>
    </source>
</evidence>
<dbReference type="OrthoDB" id="8441924at2759"/>
<gene>
    <name evidence="8" type="primary">LOC106511009</name>
</gene>
<keyword evidence="4" id="KW-0325">Glycoprotein</keyword>
<dbReference type="STRING" id="52670.A0A2I4AIC3"/>
<evidence type="ECO:0000259" key="6">
    <source>
        <dbReference type="Pfam" id="PF13330"/>
    </source>
</evidence>
<dbReference type="PANTHER" id="PTHR15031:SF4">
    <property type="entry name" value="CARTILAGE INTERMEDIATE LAYER PROTEIN 1"/>
    <property type="match status" value="1"/>
</dbReference>
<dbReference type="AlphaFoldDB" id="A0A2I4AIC3"/>
<evidence type="ECO:0000313" key="7">
    <source>
        <dbReference type="Proteomes" id="UP000192220"/>
    </source>
</evidence>
<reference evidence="8" key="1">
    <citation type="submission" date="2025-08" db="UniProtKB">
        <authorList>
            <consortium name="RefSeq"/>
        </authorList>
    </citation>
    <scope>IDENTIFICATION</scope>
</reference>
<dbReference type="RefSeq" id="XP_013855201.1">
    <property type="nucleotide sequence ID" value="XM_013999747.1"/>
</dbReference>
<feature type="domain" description="WxxW" evidence="6">
    <location>
        <begin position="40"/>
        <end position="125"/>
    </location>
</feature>
<dbReference type="GeneID" id="106511009"/>
<organism evidence="7 8">
    <name type="scientific">Austrofundulus limnaeus</name>
    <name type="common">Annual killifish</name>
    <dbReference type="NCBI Taxonomy" id="52670"/>
    <lineage>
        <taxon>Eukaryota</taxon>
        <taxon>Metazoa</taxon>
        <taxon>Chordata</taxon>
        <taxon>Craniata</taxon>
        <taxon>Vertebrata</taxon>
        <taxon>Euteleostomi</taxon>
        <taxon>Actinopterygii</taxon>
        <taxon>Neopterygii</taxon>
        <taxon>Teleostei</taxon>
        <taxon>Neoteleostei</taxon>
        <taxon>Acanthomorphata</taxon>
        <taxon>Ovalentaria</taxon>
        <taxon>Atherinomorphae</taxon>
        <taxon>Cyprinodontiformes</taxon>
        <taxon>Rivulidae</taxon>
        <taxon>Austrofundulus</taxon>
    </lineage>
</organism>
<evidence type="ECO:0000256" key="4">
    <source>
        <dbReference type="ARBA" id="ARBA00023180"/>
    </source>
</evidence>
<dbReference type="GO" id="GO:0005576">
    <property type="term" value="C:extracellular region"/>
    <property type="evidence" value="ECO:0007669"/>
    <property type="project" value="UniProtKB-SubCell"/>
</dbReference>
<dbReference type="Pfam" id="PF13330">
    <property type="entry name" value="Mucin2_WxxW"/>
    <property type="match status" value="1"/>
</dbReference>
<dbReference type="InParanoid" id="A0A2I4AIC3"/>
<evidence type="ECO:0000313" key="8">
    <source>
        <dbReference type="RefSeq" id="XP_013855201.1"/>
    </source>
</evidence>
<keyword evidence="3 5" id="KW-0732">Signal</keyword>
<evidence type="ECO:0000256" key="3">
    <source>
        <dbReference type="ARBA" id="ARBA00022729"/>
    </source>
</evidence>
<evidence type="ECO:0000256" key="5">
    <source>
        <dbReference type="SAM" id="SignalP"/>
    </source>
</evidence>
<feature type="signal peptide" evidence="5">
    <location>
        <begin position="1"/>
        <end position="23"/>
    </location>
</feature>
<dbReference type="InterPro" id="IPR039675">
    <property type="entry name" value="CILP1/CILP2"/>
</dbReference>
<sequence>MIKQLSFTIATVLLLGYIEPSHQDPVTQTAANATAQRLCWTNWYNEDHPRFTGDAETLEKLREEFPGEICSKPQEIQAVRADNDFPAEKTGQKFYAYNTEIGFICRNKDQHFRHICFDYKVRFKCPCSSDK</sequence>
<keyword evidence="2" id="KW-0964">Secreted</keyword>
<accession>A0A2I4AIC3</accession>